<dbReference type="NCBIfam" id="TIGR00460">
    <property type="entry name" value="fmt"/>
    <property type="match status" value="1"/>
</dbReference>
<name>A0A9W6CED1_9FIRM</name>
<reference evidence="9 11" key="5">
    <citation type="journal article" date="2023" name="Int. J. Syst. Evol. Microbiol.">
        <title>Sellimonas catena sp. nov., isolated from human faeces.</title>
        <authorList>
            <person name="Hisatomi A."/>
            <person name="Ohkuma M."/>
            <person name="Sakamoto M."/>
        </authorList>
    </citation>
    <scope>NUCLEOTIDE SEQUENCE</scope>
    <source>
        <strain evidence="8 11">12EGH17</strain>
        <strain evidence="9">18CBH55</strain>
    </source>
</reference>
<dbReference type="AlphaFoldDB" id="A0A9W6CED1"/>
<dbReference type="InterPro" id="IPR011034">
    <property type="entry name" value="Formyl_transferase-like_C_sf"/>
</dbReference>
<dbReference type="InterPro" id="IPR044135">
    <property type="entry name" value="Met-tRNA-FMT_C"/>
</dbReference>
<evidence type="ECO:0000256" key="2">
    <source>
        <dbReference type="ARBA" id="ARBA00012261"/>
    </source>
</evidence>
<evidence type="ECO:0000256" key="3">
    <source>
        <dbReference type="ARBA" id="ARBA00022679"/>
    </source>
</evidence>
<accession>A0A9W6CED1</accession>
<dbReference type="SUPFAM" id="SSF53328">
    <property type="entry name" value="Formyltransferase"/>
    <property type="match status" value="1"/>
</dbReference>
<organism evidence="9 10">
    <name type="scientific">Sellimonas catena</name>
    <dbReference type="NCBI Taxonomy" id="2994035"/>
    <lineage>
        <taxon>Bacteria</taxon>
        <taxon>Bacillati</taxon>
        <taxon>Bacillota</taxon>
        <taxon>Clostridia</taxon>
        <taxon>Lachnospirales</taxon>
        <taxon>Lachnospiraceae</taxon>
        <taxon>Sellimonas</taxon>
    </lineage>
</organism>
<reference evidence="8" key="2">
    <citation type="submission" date="2022-11" db="EMBL/GenBank/DDBJ databases">
        <title>Draft genome sequence of Sellimonas catena strain 12EGH17.</title>
        <authorList>
            <person name="Atsushi H."/>
            <person name="Moriya O."/>
            <person name="Mitsuo S."/>
        </authorList>
    </citation>
    <scope>NUCLEOTIDE SEQUENCE</scope>
    <source>
        <strain evidence="8">12EGH17</strain>
    </source>
</reference>
<dbReference type="PANTHER" id="PTHR11138">
    <property type="entry name" value="METHIONYL-TRNA FORMYLTRANSFERASE"/>
    <property type="match status" value="1"/>
</dbReference>
<dbReference type="Proteomes" id="UP001145094">
    <property type="component" value="Unassembled WGS sequence"/>
</dbReference>
<evidence type="ECO:0000256" key="5">
    <source>
        <dbReference type="HAMAP-Rule" id="MF_00182"/>
    </source>
</evidence>
<dbReference type="CDD" id="cd08704">
    <property type="entry name" value="Met_tRNA_FMT_C"/>
    <property type="match status" value="1"/>
</dbReference>
<dbReference type="Pfam" id="PF02911">
    <property type="entry name" value="Formyl_trans_C"/>
    <property type="match status" value="1"/>
</dbReference>
<dbReference type="InterPro" id="IPR002376">
    <property type="entry name" value="Formyl_transf_N"/>
</dbReference>
<comment type="catalytic activity">
    <reaction evidence="5">
        <text>L-methionyl-tRNA(fMet) + (6R)-10-formyltetrahydrofolate = N-formyl-L-methionyl-tRNA(fMet) + (6S)-5,6,7,8-tetrahydrofolate + H(+)</text>
        <dbReference type="Rhea" id="RHEA:24380"/>
        <dbReference type="Rhea" id="RHEA-COMP:9952"/>
        <dbReference type="Rhea" id="RHEA-COMP:9953"/>
        <dbReference type="ChEBI" id="CHEBI:15378"/>
        <dbReference type="ChEBI" id="CHEBI:57453"/>
        <dbReference type="ChEBI" id="CHEBI:78530"/>
        <dbReference type="ChEBI" id="CHEBI:78844"/>
        <dbReference type="ChEBI" id="CHEBI:195366"/>
        <dbReference type="EC" id="2.1.2.9"/>
    </reaction>
</comment>
<comment type="similarity">
    <text evidence="1 5">Belongs to the Fmt family.</text>
</comment>
<dbReference type="EC" id="2.1.2.9" evidence="2 5"/>
<dbReference type="InterPro" id="IPR041711">
    <property type="entry name" value="Met-tRNA-FMT_N"/>
</dbReference>
<keyword evidence="11" id="KW-1185">Reference proteome</keyword>
<evidence type="ECO:0000259" key="6">
    <source>
        <dbReference type="Pfam" id="PF00551"/>
    </source>
</evidence>
<dbReference type="InterPro" id="IPR005793">
    <property type="entry name" value="Formyl_trans_C"/>
</dbReference>
<comment type="function">
    <text evidence="5">Attaches a formyl group to the free amino group of methionyl-tRNA(fMet). The formyl group appears to play a dual role in the initiator identity of N-formylmethionyl-tRNA by promoting its recognition by IF2 and preventing the misappropriation of this tRNA by the elongation apparatus.</text>
</comment>
<dbReference type="Pfam" id="PF00551">
    <property type="entry name" value="Formyl_trans_N"/>
    <property type="match status" value="1"/>
</dbReference>
<dbReference type="PROSITE" id="PS00373">
    <property type="entry name" value="GART"/>
    <property type="match status" value="1"/>
</dbReference>
<proteinExistence type="inferred from homology"/>
<dbReference type="RefSeq" id="WP_087169289.1">
    <property type="nucleotide sequence ID" value="NZ_BSBO01000020.1"/>
</dbReference>
<dbReference type="InterPro" id="IPR036477">
    <property type="entry name" value="Formyl_transf_N_sf"/>
</dbReference>
<keyword evidence="4 5" id="KW-0648">Protein biosynthesis</keyword>
<dbReference type="EMBL" id="BSCH01000006">
    <property type="protein sequence ID" value="GLG89757.1"/>
    <property type="molecule type" value="Genomic_DNA"/>
</dbReference>
<dbReference type="Gene3D" id="3.40.50.12230">
    <property type="match status" value="1"/>
</dbReference>
<reference evidence="8" key="1">
    <citation type="submission" date="2022-11" db="EMBL/GenBank/DDBJ databases">
        <title>Draft genome sequence of Sellimonas catena strain 12EGH17.</title>
        <authorList>
            <person name="Hisatomi A."/>
            <person name="Ohkuma M."/>
            <person name="Sakamoto M."/>
        </authorList>
    </citation>
    <scope>NUCLEOTIDE SEQUENCE</scope>
    <source>
        <strain evidence="8">12EGH17</strain>
    </source>
</reference>
<feature type="domain" description="Formyl transferase C-terminal" evidence="7">
    <location>
        <begin position="204"/>
        <end position="303"/>
    </location>
</feature>
<dbReference type="InterPro" id="IPR005794">
    <property type="entry name" value="Fmt"/>
</dbReference>
<reference evidence="9" key="4">
    <citation type="submission" date="2022-11" db="EMBL/GenBank/DDBJ databases">
        <title>Draft genome sequence of Sellimonas catena strain 18CBH55.</title>
        <authorList>
            <person name="Hisatomi A."/>
            <person name="Ohkuma M."/>
            <person name="Sakamoto M."/>
        </authorList>
    </citation>
    <scope>NUCLEOTIDE SEQUENCE</scope>
    <source>
        <strain evidence="9">18CBH55</strain>
    </source>
</reference>
<dbReference type="EMBL" id="BSBO01000020">
    <property type="protein sequence ID" value="GLG04856.1"/>
    <property type="molecule type" value="Genomic_DNA"/>
</dbReference>
<evidence type="ECO:0000313" key="10">
    <source>
        <dbReference type="Proteomes" id="UP001145094"/>
    </source>
</evidence>
<evidence type="ECO:0000313" key="8">
    <source>
        <dbReference type="EMBL" id="GLG04856.1"/>
    </source>
</evidence>
<dbReference type="GO" id="GO:0004479">
    <property type="term" value="F:methionyl-tRNA formyltransferase activity"/>
    <property type="evidence" value="ECO:0007669"/>
    <property type="project" value="UniProtKB-UniRule"/>
</dbReference>
<gene>
    <name evidence="5 9" type="primary">fmt</name>
    <name evidence="8" type="ORF">Selli1_20300</name>
    <name evidence="9" type="ORF">Selli2_11840</name>
</gene>
<evidence type="ECO:0000259" key="7">
    <source>
        <dbReference type="Pfam" id="PF02911"/>
    </source>
</evidence>
<evidence type="ECO:0000256" key="4">
    <source>
        <dbReference type="ARBA" id="ARBA00022917"/>
    </source>
</evidence>
<dbReference type="InterPro" id="IPR001555">
    <property type="entry name" value="GART_AS"/>
</dbReference>
<evidence type="ECO:0000256" key="1">
    <source>
        <dbReference type="ARBA" id="ARBA00010699"/>
    </source>
</evidence>
<protein>
    <recommendedName>
        <fullName evidence="2 5">Methionyl-tRNA formyltransferase</fullName>
        <ecNumber evidence="2 5">2.1.2.9</ecNumber>
    </recommendedName>
</protein>
<dbReference type="GO" id="GO:0005829">
    <property type="term" value="C:cytosol"/>
    <property type="evidence" value="ECO:0007669"/>
    <property type="project" value="TreeGrafter"/>
</dbReference>
<feature type="binding site" evidence="5">
    <location>
        <begin position="109"/>
        <end position="112"/>
    </location>
    <ligand>
        <name>(6S)-5,6,7,8-tetrahydrofolate</name>
        <dbReference type="ChEBI" id="CHEBI:57453"/>
    </ligand>
</feature>
<dbReference type="Proteomes" id="UP001145145">
    <property type="component" value="Unassembled WGS sequence"/>
</dbReference>
<dbReference type="FunFam" id="3.40.50.12230:FF:000001">
    <property type="entry name" value="Methionyl-tRNA formyltransferase"/>
    <property type="match status" value="1"/>
</dbReference>
<evidence type="ECO:0000313" key="11">
    <source>
        <dbReference type="Proteomes" id="UP001145145"/>
    </source>
</evidence>
<dbReference type="SUPFAM" id="SSF50486">
    <property type="entry name" value="FMT C-terminal domain-like"/>
    <property type="match status" value="1"/>
</dbReference>
<evidence type="ECO:0000313" key="9">
    <source>
        <dbReference type="EMBL" id="GLG89757.1"/>
    </source>
</evidence>
<feature type="domain" description="Formyl transferase N-terminal" evidence="6">
    <location>
        <begin position="1"/>
        <end position="179"/>
    </location>
</feature>
<reference evidence="9" key="3">
    <citation type="submission" date="2022-11" db="EMBL/GenBank/DDBJ databases">
        <title>Draft genome sequence of Sellimonas catena strain 18CBH55.</title>
        <authorList>
            <person name="Atsushi H."/>
            <person name="Moriya O."/>
            <person name="Mitsuo S."/>
        </authorList>
    </citation>
    <scope>NUCLEOTIDE SEQUENCE</scope>
    <source>
        <strain evidence="9">18CBH55</strain>
    </source>
</reference>
<sequence>MKVIFMGTPDFSVGTLEALLEAGHEVVLAVTQPDKPKGRGKEMQFPPVKETALRHGIEVYQPRRIREKECIEKLAAYQADIMVVIAFGQILPKEILEMTPYGCVNVHASLLPKYRGAAPIQWAVINGEKESGVTTMQMDEGLDTGDMLLKTTIVLDEKETGGSLHDKLSDAGAKLCVETLKRLEEGSIQPEKQGESPTEYARMLNKAMGAIDWNQDAVSIERLIRGLNPWPSAYTTWDNKTMKIWDADVTEDVPGTEDAGPGEITAVSKKDFTIKTGEKSLVIRELQIPGKKRMDAGAFLRGYPLEAGMSLGEN</sequence>
<keyword evidence="3 5" id="KW-0808">Transferase</keyword>
<dbReference type="PANTHER" id="PTHR11138:SF5">
    <property type="entry name" value="METHIONYL-TRNA FORMYLTRANSFERASE, MITOCHONDRIAL"/>
    <property type="match status" value="1"/>
</dbReference>
<dbReference type="CDD" id="cd08646">
    <property type="entry name" value="FMT_core_Met-tRNA-FMT_N"/>
    <property type="match status" value="1"/>
</dbReference>
<dbReference type="HAMAP" id="MF_00182">
    <property type="entry name" value="Formyl_trans"/>
    <property type="match status" value="1"/>
</dbReference>
<comment type="caution">
    <text evidence="9">The sequence shown here is derived from an EMBL/GenBank/DDBJ whole genome shotgun (WGS) entry which is preliminary data.</text>
</comment>